<evidence type="ECO:0000313" key="2">
    <source>
        <dbReference type="Proteomes" id="UP001220377"/>
    </source>
</evidence>
<accession>A0ABY7WU62</accession>
<dbReference type="RefSeq" id="WP_274260061.1">
    <property type="nucleotide sequence ID" value="NZ_CP117884.1"/>
</dbReference>
<name>A0ABY7WU62_9LACO</name>
<dbReference type="Proteomes" id="UP001220377">
    <property type="component" value="Chromosome"/>
</dbReference>
<organism evidence="1 2">
    <name type="scientific">Lacticaseibacillus pabuli</name>
    <dbReference type="NCBI Taxonomy" id="3025672"/>
    <lineage>
        <taxon>Bacteria</taxon>
        <taxon>Bacillati</taxon>
        <taxon>Bacillota</taxon>
        <taxon>Bacilli</taxon>
        <taxon>Lactobacillales</taxon>
        <taxon>Lactobacillaceae</taxon>
        <taxon>Lacticaseibacillus</taxon>
    </lineage>
</organism>
<reference evidence="1 2" key="1">
    <citation type="submission" date="2023-02" db="EMBL/GenBank/DDBJ databases">
        <title>Genome sequence of Lacticaseibacillus sp. KACC 23028.</title>
        <authorList>
            <person name="Kim S."/>
            <person name="Heo J."/>
            <person name="Kwon S.-W."/>
        </authorList>
    </citation>
    <scope>NUCLEOTIDE SEQUENCE [LARGE SCALE GENOMIC DNA]</scope>
    <source>
        <strain evidence="1 2">KACC 23028</strain>
    </source>
</reference>
<sequence length="672" mass="75818">MSFVYSLRYTLDPRTNTPEKDAALMRFVKEARIDNVAFFINPEELNNSHLTAAQTQVWLDAIKPLQAQLAKMGVTTSLNPWTTMMHSDRGQTVNPAIGFDTLVDINGKKAASIACPGDPKWRDYLAARYAQYATIHPQELWLEDDFRHYNHTPLKLGCFCPRHMALYTQALGRDISRAAFVQEMLQPGEPTPARSAYLSVARQEMIETVHEIEQAVHAVAPDTNLAQMTSFPDWHAIEGRDWAGLFDAERGTGHPRIARPHLPAYNEIAPLKYGRAFEDYTRTTAAYLGDQADFYPELENYMYSPFVKSRRFTQFQIETAALVGAKGILLNLFDMMGNGIDESYGYAQMLAESRDFLDKVSKRRLQMSQTRGIQVLVDQDSSFTIHTTLGKGPEELLPKETSWAGLLSMFGFSTTITPWQSGTRLDHQLVAVSGQLLRNMDDEAIRELLGQHRVILDGESAAVIVDRHLGDLLHIESTQWHRVRTGYQSYEEATGHTADGIENPRITMLQHTGDYLQVTYAPDANVTVWSHAYNQNHERLGNVLTVIDDHIVVMPMNADPKYGWESQYISTRQALYQQLLPEIAPLDYLVAMPNVKLNVITGEDGMTLWLANFTLDDYHEIVWHPAEPVAADTATLITREGTTTVPLIRREDGCIVIDHPLVALTMVQLVIQ</sequence>
<evidence type="ECO:0000313" key="1">
    <source>
        <dbReference type="EMBL" id="WDF82536.1"/>
    </source>
</evidence>
<protein>
    <submittedName>
        <fullName evidence="1">Uncharacterized protein</fullName>
    </submittedName>
</protein>
<keyword evidence="2" id="KW-1185">Reference proteome</keyword>
<dbReference type="EMBL" id="CP117884">
    <property type="protein sequence ID" value="WDF82536.1"/>
    <property type="molecule type" value="Genomic_DNA"/>
</dbReference>
<gene>
    <name evidence="1" type="ORF">PQ472_11680</name>
</gene>
<proteinExistence type="predicted"/>